<name>A0A8J8GCB6_9BACI</name>
<dbReference type="Gene3D" id="3.40.1690.10">
    <property type="entry name" value="secretion proteins EscU"/>
    <property type="match status" value="1"/>
</dbReference>
<comment type="caution">
    <text evidence="1">The sequence shown here is derived from an EMBL/GenBank/DDBJ whole genome shotgun (WGS) entry which is preliminary data.</text>
</comment>
<dbReference type="Pfam" id="PF01312">
    <property type="entry name" value="Bac_export_2"/>
    <property type="match status" value="1"/>
</dbReference>
<dbReference type="PANTHER" id="PTHR30531:SF12">
    <property type="entry name" value="FLAGELLAR BIOSYNTHETIC PROTEIN FLHB"/>
    <property type="match status" value="1"/>
</dbReference>
<protein>
    <submittedName>
        <fullName evidence="1">FlhB-like flagellar biosynthesis protein</fullName>
    </submittedName>
</protein>
<dbReference type="EMBL" id="JABTTE010000004">
    <property type="protein sequence ID" value="NSL51199.1"/>
    <property type="molecule type" value="Genomic_DNA"/>
</dbReference>
<keyword evidence="1" id="KW-0966">Cell projection</keyword>
<reference evidence="1" key="1">
    <citation type="submission" date="2020-06" db="EMBL/GenBank/DDBJ databases">
        <title>A novel thermopfilic bacterium from Erzurum, Turkey.</title>
        <authorList>
            <person name="Adiguzel A."/>
            <person name="Ay H."/>
            <person name="Baltaci M.O."/>
        </authorList>
    </citation>
    <scope>NUCLEOTIDE SEQUENCE</scope>
    <source>
        <strain evidence="1">P2</strain>
    </source>
</reference>
<accession>A0A8J8GCB6</accession>
<dbReference type="GO" id="GO:0009306">
    <property type="term" value="P:protein secretion"/>
    <property type="evidence" value="ECO:0007669"/>
    <property type="project" value="InterPro"/>
</dbReference>
<dbReference type="PANTHER" id="PTHR30531">
    <property type="entry name" value="FLAGELLAR BIOSYNTHETIC PROTEIN FLHB"/>
    <property type="match status" value="1"/>
</dbReference>
<dbReference type="Proteomes" id="UP000625804">
    <property type="component" value="Unassembled WGS sequence"/>
</dbReference>
<dbReference type="AlphaFoldDB" id="A0A8J8GCB6"/>
<evidence type="ECO:0000313" key="2">
    <source>
        <dbReference type="Proteomes" id="UP000625804"/>
    </source>
</evidence>
<dbReference type="InterPro" id="IPR006135">
    <property type="entry name" value="T3SS_substrate_exporter"/>
</dbReference>
<dbReference type="SUPFAM" id="SSF160544">
    <property type="entry name" value="EscU C-terminal domain-like"/>
    <property type="match status" value="1"/>
</dbReference>
<keyword evidence="1" id="KW-0969">Cilium</keyword>
<dbReference type="GO" id="GO:0005886">
    <property type="term" value="C:plasma membrane"/>
    <property type="evidence" value="ECO:0007669"/>
    <property type="project" value="TreeGrafter"/>
</dbReference>
<evidence type="ECO:0000313" key="1">
    <source>
        <dbReference type="EMBL" id="NSL51199.1"/>
    </source>
</evidence>
<organism evidence="1 2">
    <name type="scientific">Calidifontibacillus erzurumensis</name>
    <dbReference type="NCBI Taxonomy" id="2741433"/>
    <lineage>
        <taxon>Bacteria</taxon>
        <taxon>Bacillati</taxon>
        <taxon>Bacillota</taxon>
        <taxon>Bacilli</taxon>
        <taxon>Bacillales</taxon>
        <taxon>Bacillaceae</taxon>
        <taxon>Calidifontibacillus/Schinkia group</taxon>
        <taxon>Calidifontibacillus</taxon>
    </lineage>
</organism>
<keyword evidence="2" id="KW-1185">Reference proteome</keyword>
<sequence>MKNDYLHKRKEAVVLSYDQSKDVAPRVVAKGKGEIAHKILEKAEQHHIPIQEDPTLVELLGQLEIDEAIPEELYQVVAEIFAFLYKVDHSLKNNK</sequence>
<dbReference type="RefSeq" id="WP_173730397.1">
    <property type="nucleotide sequence ID" value="NZ_JABTTE010000004.1"/>
</dbReference>
<dbReference type="InterPro" id="IPR029025">
    <property type="entry name" value="T3SS_substrate_exporter_C"/>
</dbReference>
<proteinExistence type="predicted"/>
<dbReference type="InterPro" id="IPR004683">
    <property type="entry name" value="T3SS_FlhB-rel"/>
</dbReference>
<dbReference type="NCBIfam" id="TIGR00789">
    <property type="entry name" value="flhB_rel"/>
    <property type="match status" value="1"/>
</dbReference>
<gene>
    <name evidence="1" type="ORF">HR057_05380</name>
</gene>
<keyword evidence="1" id="KW-0282">Flagellum</keyword>